<reference evidence="2 3" key="1">
    <citation type="submission" date="2023-03" db="EMBL/GenBank/DDBJ databases">
        <authorList>
            <person name="Kaur S."/>
            <person name="Espinosa-Saiz D."/>
            <person name="Velazquez E."/>
            <person name="Menendez E."/>
            <person name="diCenzo G.C."/>
        </authorList>
    </citation>
    <scope>NUCLEOTIDE SEQUENCE [LARGE SCALE GENOMIC DNA]</scope>
    <source>
        <strain evidence="2 3">LMG 27395</strain>
    </source>
</reference>
<feature type="transmembrane region" description="Helical" evidence="1">
    <location>
        <begin position="93"/>
        <end position="113"/>
    </location>
</feature>
<name>A0ABY8D2U2_9HYPH</name>
<dbReference type="Proteomes" id="UP001235547">
    <property type="component" value="Chromosome 1"/>
</dbReference>
<protein>
    <recommendedName>
        <fullName evidence="4">Transmembrane protein</fullName>
    </recommendedName>
</protein>
<organism evidence="2 3">
    <name type="scientific">Sinorhizobium numidicum</name>
    <dbReference type="NCBI Taxonomy" id="680248"/>
    <lineage>
        <taxon>Bacteria</taxon>
        <taxon>Pseudomonadati</taxon>
        <taxon>Pseudomonadota</taxon>
        <taxon>Alphaproteobacteria</taxon>
        <taxon>Hyphomicrobiales</taxon>
        <taxon>Rhizobiaceae</taxon>
        <taxon>Sinorhizobium/Ensifer group</taxon>
        <taxon>Sinorhizobium</taxon>
    </lineage>
</organism>
<evidence type="ECO:0008006" key="4">
    <source>
        <dbReference type="Google" id="ProtNLM"/>
    </source>
</evidence>
<dbReference type="RefSeq" id="WP_280734291.1">
    <property type="nucleotide sequence ID" value="NZ_CP120368.1"/>
</dbReference>
<evidence type="ECO:0000256" key="1">
    <source>
        <dbReference type="SAM" id="Phobius"/>
    </source>
</evidence>
<evidence type="ECO:0000313" key="2">
    <source>
        <dbReference type="EMBL" id="WEX83471.1"/>
    </source>
</evidence>
<keyword evidence="1" id="KW-1133">Transmembrane helix</keyword>
<keyword evidence="1" id="KW-0812">Transmembrane</keyword>
<keyword evidence="1" id="KW-0472">Membrane</keyword>
<evidence type="ECO:0000313" key="3">
    <source>
        <dbReference type="Proteomes" id="UP001235547"/>
    </source>
</evidence>
<keyword evidence="3" id="KW-1185">Reference proteome</keyword>
<accession>A0ABY8D2U2</accession>
<sequence>MQAFRRRTAGIDLIPPERRPRPSAAVARNLDFIDVEFETLAANRRSPYPVFNDNRPSAGQPVLRTTTSRVAGAKRQVLTVVEARLRAMPARRFVGLVAGLGFMVFLLIAGLGGQDHSGARPLTIQGVTTSLDYSGGMRVLSVYGTIDNRSGKEQHLPTVIVDVTSNGRKVTATRLMPEGMAIAPGESRHFVTRLPYAGGKMPNVTVSFAENGVSVL</sequence>
<proteinExistence type="predicted"/>
<dbReference type="EMBL" id="CP120371">
    <property type="protein sequence ID" value="WEX83471.1"/>
    <property type="molecule type" value="Genomic_DNA"/>
</dbReference>
<gene>
    <name evidence="2" type="ORF">PYH38_002245</name>
</gene>